<dbReference type="OrthoDB" id="26525at2759"/>
<dbReference type="CDD" id="cd12084">
    <property type="entry name" value="DD_RII_PKA-like"/>
    <property type="match status" value="1"/>
</dbReference>
<dbReference type="PANTHER" id="PTHR10699:SF11">
    <property type="entry name" value="IGLOO, ISOFORM A"/>
    <property type="match status" value="1"/>
</dbReference>
<organism evidence="2 3">
    <name type="scientific">Manduca sexta</name>
    <name type="common">Tobacco hawkmoth</name>
    <name type="synonym">Tobacco hornworm</name>
    <dbReference type="NCBI Taxonomy" id="7130"/>
    <lineage>
        <taxon>Eukaryota</taxon>
        <taxon>Metazoa</taxon>
        <taxon>Ecdysozoa</taxon>
        <taxon>Arthropoda</taxon>
        <taxon>Hexapoda</taxon>
        <taxon>Insecta</taxon>
        <taxon>Pterygota</taxon>
        <taxon>Neoptera</taxon>
        <taxon>Endopterygota</taxon>
        <taxon>Lepidoptera</taxon>
        <taxon>Glossata</taxon>
        <taxon>Ditrysia</taxon>
        <taxon>Bombycoidea</taxon>
        <taxon>Sphingidae</taxon>
        <taxon>Sphinginae</taxon>
        <taxon>Sphingini</taxon>
        <taxon>Manduca</taxon>
    </lineage>
</organism>
<evidence type="ECO:0000256" key="1">
    <source>
        <dbReference type="SAM" id="MobiDB-lite"/>
    </source>
</evidence>
<protein>
    <recommendedName>
        <fullName evidence="4">RIIa domain-containing protein</fullName>
    </recommendedName>
</protein>
<sequence length="448" mass="49550">MNELLQKHGCANVFTVPEGLRELMSDITREVLRDQPPKIFDYIANYLSVLLITREHGILAVKILDDLCDCKPSVSEHLLQLGIETAQVEILSQIIKEEVESVEPVEGKEKVKETQIMKKILTKAALDEDMSAKVCQVARNAYRDYWYRKKLMEKSLSVQPNETWEIAAERTLALYKKTKPSFDELSRATEKIQAAYRGYYVRRNLLRHLKPKSKKKTGPKVDMPGPPQDVDASREIDLGPVIDVKVREDDVGALFDEAVGEKLGLHYDPTKTITHMADEGPVEDHESANRGQKKSRGALVKSGTEVTTGSRHARLSSQIEVPLEIHEPSMISESRPSHAPSQVPTASELHKISFSEVPPEIIIVDTEEAQEVPEEAGVESAPEVTEIKPASDREGAQEVPEDIPDRSEGSGESESVPTASVASSAPDTANTTDVEDAGEDVETAEEGE</sequence>
<gene>
    <name evidence="2" type="ORF">O3G_MSEX008417</name>
</gene>
<dbReference type="CDD" id="cd23767">
    <property type="entry name" value="IQCD"/>
    <property type="match status" value="1"/>
</dbReference>
<feature type="compositionally biased region" description="Low complexity" evidence="1">
    <location>
        <begin position="412"/>
        <end position="429"/>
    </location>
</feature>
<dbReference type="Proteomes" id="UP000791440">
    <property type="component" value="Unassembled WGS sequence"/>
</dbReference>
<feature type="compositionally biased region" description="Polar residues" evidence="1">
    <location>
        <begin position="304"/>
        <end position="319"/>
    </location>
</feature>
<dbReference type="SUPFAM" id="SSF47391">
    <property type="entry name" value="Dimerization-anchoring domain of cAMP-dependent PK regulatory subunit"/>
    <property type="match status" value="1"/>
</dbReference>
<dbReference type="GO" id="GO:0005516">
    <property type="term" value="F:calmodulin binding"/>
    <property type="evidence" value="ECO:0007669"/>
    <property type="project" value="TreeGrafter"/>
</dbReference>
<evidence type="ECO:0008006" key="4">
    <source>
        <dbReference type="Google" id="ProtNLM"/>
    </source>
</evidence>
<dbReference type="PANTHER" id="PTHR10699">
    <property type="entry name" value="NEUROMODULIN"/>
    <property type="match status" value="1"/>
</dbReference>
<dbReference type="PROSITE" id="PS50096">
    <property type="entry name" value="IQ"/>
    <property type="match status" value="1"/>
</dbReference>
<dbReference type="AlphaFoldDB" id="A0A921ZAG4"/>
<evidence type="ECO:0000313" key="3">
    <source>
        <dbReference type="Proteomes" id="UP000791440"/>
    </source>
</evidence>
<feature type="region of interest" description="Disordered" evidence="1">
    <location>
        <begin position="279"/>
        <end position="321"/>
    </location>
</feature>
<dbReference type="EMBL" id="JH668454">
    <property type="protein sequence ID" value="KAG6453960.1"/>
    <property type="molecule type" value="Genomic_DNA"/>
</dbReference>
<reference evidence="2" key="1">
    <citation type="journal article" date="2016" name="Insect Biochem. Mol. Biol.">
        <title>Multifaceted biological insights from a draft genome sequence of the tobacco hornworm moth, Manduca sexta.</title>
        <authorList>
            <person name="Kanost M.R."/>
            <person name="Arrese E.L."/>
            <person name="Cao X."/>
            <person name="Chen Y.R."/>
            <person name="Chellapilla S."/>
            <person name="Goldsmith M.R."/>
            <person name="Grosse-Wilde E."/>
            <person name="Heckel D.G."/>
            <person name="Herndon N."/>
            <person name="Jiang H."/>
            <person name="Papanicolaou A."/>
            <person name="Qu J."/>
            <person name="Soulages J.L."/>
            <person name="Vogel H."/>
            <person name="Walters J."/>
            <person name="Waterhouse R.M."/>
            <person name="Ahn S.J."/>
            <person name="Almeida F.C."/>
            <person name="An C."/>
            <person name="Aqrawi P."/>
            <person name="Bretschneider A."/>
            <person name="Bryant W.B."/>
            <person name="Bucks S."/>
            <person name="Chao H."/>
            <person name="Chevignon G."/>
            <person name="Christen J.M."/>
            <person name="Clarke D.F."/>
            <person name="Dittmer N.T."/>
            <person name="Ferguson L.C.F."/>
            <person name="Garavelou S."/>
            <person name="Gordon K.H.J."/>
            <person name="Gunaratna R.T."/>
            <person name="Han Y."/>
            <person name="Hauser F."/>
            <person name="He Y."/>
            <person name="Heidel-Fischer H."/>
            <person name="Hirsh A."/>
            <person name="Hu Y."/>
            <person name="Jiang H."/>
            <person name="Kalra D."/>
            <person name="Klinner C."/>
            <person name="Konig C."/>
            <person name="Kovar C."/>
            <person name="Kroll A.R."/>
            <person name="Kuwar S.S."/>
            <person name="Lee S.L."/>
            <person name="Lehman R."/>
            <person name="Li K."/>
            <person name="Li Z."/>
            <person name="Liang H."/>
            <person name="Lovelace S."/>
            <person name="Lu Z."/>
            <person name="Mansfield J.H."/>
            <person name="McCulloch K.J."/>
            <person name="Mathew T."/>
            <person name="Morton B."/>
            <person name="Muzny D.M."/>
            <person name="Neunemann D."/>
            <person name="Ongeri F."/>
            <person name="Pauchet Y."/>
            <person name="Pu L.L."/>
            <person name="Pyrousis I."/>
            <person name="Rao X.J."/>
            <person name="Redding A."/>
            <person name="Roesel C."/>
            <person name="Sanchez-Gracia A."/>
            <person name="Schaack S."/>
            <person name="Shukla A."/>
            <person name="Tetreau G."/>
            <person name="Wang Y."/>
            <person name="Xiong G.H."/>
            <person name="Traut W."/>
            <person name="Walsh T.K."/>
            <person name="Worley K.C."/>
            <person name="Wu D."/>
            <person name="Wu W."/>
            <person name="Wu Y.Q."/>
            <person name="Zhang X."/>
            <person name="Zou Z."/>
            <person name="Zucker H."/>
            <person name="Briscoe A.D."/>
            <person name="Burmester T."/>
            <person name="Clem R.J."/>
            <person name="Feyereisen R."/>
            <person name="Grimmelikhuijzen C.J.P."/>
            <person name="Hamodrakas S.J."/>
            <person name="Hansson B.S."/>
            <person name="Huguet E."/>
            <person name="Jermiin L.S."/>
            <person name="Lan Q."/>
            <person name="Lehman H.K."/>
            <person name="Lorenzen M."/>
            <person name="Merzendorfer H."/>
            <person name="Michalopoulos I."/>
            <person name="Morton D.B."/>
            <person name="Muthukrishnan S."/>
            <person name="Oakeshott J.G."/>
            <person name="Palmer W."/>
            <person name="Park Y."/>
            <person name="Passarelli A.L."/>
            <person name="Rozas J."/>
            <person name="Schwartz L.M."/>
            <person name="Smith W."/>
            <person name="Southgate A."/>
            <person name="Vilcinskas A."/>
            <person name="Vogt R."/>
            <person name="Wang P."/>
            <person name="Werren J."/>
            <person name="Yu X.Q."/>
            <person name="Zhou J.J."/>
            <person name="Brown S.J."/>
            <person name="Scherer S.E."/>
            <person name="Richards S."/>
            <person name="Blissard G.W."/>
        </authorList>
    </citation>
    <scope>NUCLEOTIDE SEQUENCE</scope>
</reference>
<keyword evidence="3" id="KW-1185">Reference proteome</keyword>
<feature type="compositionally biased region" description="Acidic residues" evidence="1">
    <location>
        <begin position="433"/>
        <end position="448"/>
    </location>
</feature>
<feature type="region of interest" description="Disordered" evidence="1">
    <location>
        <begin position="210"/>
        <end position="233"/>
    </location>
</feature>
<name>A0A921ZAG4_MANSE</name>
<feature type="region of interest" description="Disordered" evidence="1">
    <location>
        <begin position="369"/>
        <end position="448"/>
    </location>
</feature>
<dbReference type="Gene3D" id="1.20.890.10">
    <property type="entry name" value="cAMP-dependent protein kinase regulatory subunit, dimerization-anchoring domain"/>
    <property type="match status" value="1"/>
</dbReference>
<feature type="compositionally biased region" description="Basic and acidic residues" evidence="1">
    <location>
        <begin position="385"/>
        <end position="396"/>
    </location>
</feature>
<accession>A0A921ZAG4</accession>
<reference evidence="2" key="2">
    <citation type="submission" date="2020-12" db="EMBL/GenBank/DDBJ databases">
        <authorList>
            <person name="Kanost M."/>
        </authorList>
    </citation>
    <scope>NUCLEOTIDE SEQUENCE</scope>
</reference>
<proteinExistence type="predicted"/>
<evidence type="ECO:0000313" key="2">
    <source>
        <dbReference type="EMBL" id="KAG6453960.1"/>
    </source>
</evidence>
<feature type="compositionally biased region" description="Basic and acidic residues" evidence="1">
    <location>
        <begin position="279"/>
        <end position="288"/>
    </location>
</feature>
<comment type="caution">
    <text evidence="2">The sequence shown here is derived from an EMBL/GenBank/DDBJ whole genome shotgun (WGS) entry which is preliminary data.</text>
</comment>